<dbReference type="InterPro" id="IPR051093">
    <property type="entry name" value="Neuroligin/BSAL"/>
</dbReference>
<dbReference type="SUPFAM" id="SSF53474">
    <property type="entry name" value="alpha/beta-Hydrolases"/>
    <property type="match status" value="1"/>
</dbReference>
<gene>
    <name evidence="8" type="primary">LOC106164148</name>
</gene>
<keyword evidence="5" id="KW-0812">Transmembrane</keyword>
<evidence type="ECO:0000256" key="5">
    <source>
        <dbReference type="SAM" id="Phobius"/>
    </source>
</evidence>
<feature type="chain" id="PRO_5010002602" description="Carboxylic ester hydrolase" evidence="4">
    <location>
        <begin position="21"/>
        <end position="586"/>
    </location>
</feature>
<proteinExistence type="inferred from homology"/>
<evidence type="ECO:0000313" key="8">
    <source>
        <dbReference type="RefSeq" id="XP_013397404.1"/>
    </source>
</evidence>
<evidence type="ECO:0000256" key="1">
    <source>
        <dbReference type="ARBA" id="ARBA00005964"/>
    </source>
</evidence>
<keyword evidence="5" id="KW-1133">Transmembrane helix</keyword>
<keyword evidence="2 4" id="KW-0732">Signal</keyword>
<evidence type="ECO:0000256" key="3">
    <source>
        <dbReference type="ARBA" id="ARBA00022801"/>
    </source>
</evidence>
<name>A0A1S3IIS3_LINAN</name>
<dbReference type="KEGG" id="lak:106164148"/>
<keyword evidence="7" id="KW-1185">Reference proteome</keyword>
<sequence length="586" mass="63721">MSAVFFIICAVVGAWVNCQAQISTRNGPIQGHALTIQGKTLNRFLGVPYAKPPLGDLRFKKPQPVENWTGVKNTTVFGDSCMQLVTPEFPLPKKISEDCLTLNLFVPGDIHINNSKAVMVYIHGGGYNTGETDILIFDTFALQGDVIVVTVNYRLGPFGFLTTGDVNAPGNAGLWDQIEGLKWVRDNIENFGGDPNRVTIFGESAGGGSVSQLATTLAARGLFHRFISMSGTAVSDWAFVDGSADIATKMANILGCNSSKSDTAKLVACLRGVDKARLLNASLQVPAYSTGLTFAPVVDGDMFRQPVTESLQNPDSELVRHFRSLDYMGGFLNSDGGGMLLGMAFNYSQGIEPHLLRDELIPNIAKTISTYFESEVAQAIQRVYFSSASEDLGANARGFVNLQTDTAFAVSTVKFLSHHLSSSNGTGSSYLYYFTKEPSFGHLIPMPAWFQGANHADDVAFMLHGQLDLSGLINITLTEAEREFCTNLVNYWTNFAKSGNPNKPVHVPTAWEQYTATGKHYLDLGDTIASKTDVIPQRMKLWLTTIPQILSRGTTPSPTTTSGHIYCSASSVVIITLTLIFLKRLF</sequence>
<accession>A0A1S3IIS3</accession>
<dbReference type="OrthoDB" id="408631at2759"/>
<dbReference type="InterPro" id="IPR002018">
    <property type="entry name" value="CarbesteraseB"/>
</dbReference>
<dbReference type="GO" id="GO:0016787">
    <property type="term" value="F:hydrolase activity"/>
    <property type="evidence" value="ECO:0007669"/>
    <property type="project" value="UniProtKB-KW"/>
</dbReference>
<feature type="transmembrane region" description="Helical" evidence="5">
    <location>
        <begin position="563"/>
        <end position="582"/>
    </location>
</feature>
<keyword evidence="5" id="KW-0472">Membrane</keyword>
<comment type="similarity">
    <text evidence="1 4">Belongs to the type-B carboxylesterase/lipase family.</text>
</comment>
<keyword evidence="3 4" id="KW-0378">Hydrolase</keyword>
<reference evidence="8" key="1">
    <citation type="submission" date="2025-08" db="UniProtKB">
        <authorList>
            <consortium name="RefSeq"/>
        </authorList>
    </citation>
    <scope>IDENTIFICATION</scope>
    <source>
        <tissue evidence="8">Gonads</tissue>
    </source>
</reference>
<evidence type="ECO:0000256" key="2">
    <source>
        <dbReference type="ARBA" id="ARBA00022729"/>
    </source>
</evidence>
<dbReference type="Proteomes" id="UP000085678">
    <property type="component" value="Unplaced"/>
</dbReference>
<dbReference type="PROSITE" id="PS00941">
    <property type="entry name" value="CARBOXYLESTERASE_B_2"/>
    <property type="match status" value="1"/>
</dbReference>
<dbReference type="Gene3D" id="3.40.50.1820">
    <property type="entry name" value="alpha/beta hydrolase"/>
    <property type="match status" value="1"/>
</dbReference>
<dbReference type="EC" id="3.1.1.-" evidence="4"/>
<dbReference type="Pfam" id="PF00135">
    <property type="entry name" value="COesterase"/>
    <property type="match status" value="1"/>
</dbReference>
<dbReference type="PANTHER" id="PTHR43903">
    <property type="entry name" value="NEUROLIGIN"/>
    <property type="match status" value="1"/>
</dbReference>
<dbReference type="InterPro" id="IPR029058">
    <property type="entry name" value="AB_hydrolase_fold"/>
</dbReference>
<dbReference type="InterPro" id="IPR019826">
    <property type="entry name" value="Carboxylesterase_B_AS"/>
</dbReference>
<evidence type="ECO:0000313" key="7">
    <source>
        <dbReference type="Proteomes" id="UP000085678"/>
    </source>
</evidence>
<evidence type="ECO:0000259" key="6">
    <source>
        <dbReference type="Pfam" id="PF00135"/>
    </source>
</evidence>
<organism evidence="7 8">
    <name type="scientific">Lingula anatina</name>
    <name type="common">Brachiopod</name>
    <name type="synonym">Lingula unguis</name>
    <dbReference type="NCBI Taxonomy" id="7574"/>
    <lineage>
        <taxon>Eukaryota</taxon>
        <taxon>Metazoa</taxon>
        <taxon>Spiralia</taxon>
        <taxon>Lophotrochozoa</taxon>
        <taxon>Brachiopoda</taxon>
        <taxon>Linguliformea</taxon>
        <taxon>Lingulata</taxon>
        <taxon>Lingulida</taxon>
        <taxon>Linguloidea</taxon>
        <taxon>Lingulidae</taxon>
        <taxon>Lingula</taxon>
    </lineage>
</organism>
<dbReference type="InterPro" id="IPR019819">
    <property type="entry name" value="Carboxylesterase_B_CS"/>
</dbReference>
<evidence type="ECO:0000256" key="4">
    <source>
        <dbReference type="RuleBase" id="RU361235"/>
    </source>
</evidence>
<dbReference type="ESTHER" id="linun-a0a1s3iis3">
    <property type="family name" value="Carb_B_Brachiopoda"/>
</dbReference>
<protein>
    <recommendedName>
        <fullName evidence="4">Carboxylic ester hydrolase</fullName>
        <ecNumber evidence="4">3.1.1.-</ecNumber>
    </recommendedName>
</protein>
<dbReference type="PROSITE" id="PS00122">
    <property type="entry name" value="CARBOXYLESTERASE_B_1"/>
    <property type="match status" value="1"/>
</dbReference>
<dbReference type="RefSeq" id="XP_013397404.1">
    <property type="nucleotide sequence ID" value="XM_013541950.2"/>
</dbReference>
<dbReference type="AlphaFoldDB" id="A0A1S3IIS3"/>
<dbReference type="InParanoid" id="A0A1S3IIS3"/>
<dbReference type="FunCoup" id="A0A1S3IIS3">
    <property type="interactions" value="64"/>
</dbReference>
<feature type="signal peptide" evidence="4">
    <location>
        <begin position="1"/>
        <end position="20"/>
    </location>
</feature>
<feature type="domain" description="Carboxylesterase type B" evidence="6">
    <location>
        <begin position="20"/>
        <end position="534"/>
    </location>
</feature>
<dbReference type="GeneID" id="106164148"/>